<gene>
    <name evidence="6" type="ORF">BD289DRAFT_441603</name>
</gene>
<organism evidence="6 7">
    <name type="scientific">Coniella lustricola</name>
    <dbReference type="NCBI Taxonomy" id="2025994"/>
    <lineage>
        <taxon>Eukaryota</taxon>
        <taxon>Fungi</taxon>
        <taxon>Dikarya</taxon>
        <taxon>Ascomycota</taxon>
        <taxon>Pezizomycotina</taxon>
        <taxon>Sordariomycetes</taxon>
        <taxon>Sordariomycetidae</taxon>
        <taxon>Diaporthales</taxon>
        <taxon>Schizoparmaceae</taxon>
        <taxon>Coniella</taxon>
    </lineage>
</organism>
<dbReference type="PANTHER" id="PTHR43285">
    <property type="entry name" value="ANTHRANILATE PHOSPHORIBOSYLTRANSFERASE"/>
    <property type="match status" value="1"/>
</dbReference>
<evidence type="ECO:0000313" key="6">
    <source>
        <dbReference type="EMBL" id="PSR80014.1"/>
    </source>
</evidence>
<dbReference type="FunCoup" id="A0A2T2ZZ73">
    <property type="interactions" value="291"/>
</dbReference>
<dbReference type="InterPro" id="IPR035902">
    <property type="entry name" value="Nuc_phospho_transferase"/>
</dbReference>
<reference evidence="6 7" key="1">
    <citation type="journal article" date="2018" name="Mycol. Prog.">
        <title>Coniella lustricola, a new species from submerged detritus.</title>
        <authorList>
            <person name="Raudabaugh D.B."/>
            <person name="Iturriaga T."/>
            <person name="Carver A."/>
            <person name="Mondo S."/>
            <person name="Pangilinan J."/>
            <person name="Lipzen A."/>
            <person name="He G."/>
            <person name="Amirebrahimi M."/>
            <person name="Grigoriev I.V."/>
            <person name="Miller A.N."/>
        </authorList>
    </citation>
    <scope>NUCLEOTIDE SEQUENCE [LARGE SCALE GENOMIC DNA]</scope>
    <source>
        <strain evidence="6 7">B22-T-1</strain>
    </source>
</reference>
<accession>A0A2T2ZZ73</accession>
<protein>
    <submittedName>
        <fullName evidence="6">Glycosyl transferase</fullName>
    </submittedName>
</protein>
<dbReference type="FunFam" id="3.40.1030.10:FF:000010">
    <property type="entry name" value="Anthranilate phosphoribosyltransferase"/>
    <property type="match status" value="1"/>
</dbReference>
<dbReference type="InterPro" id="IPR005940">
    <property type="entry name" value="Anthranilate_Pribosyl_Tfrase"/>
</dbReference>
<dbReference type="InParanoid" id="A0A2T2ZZ73"/>
<keyword evidence="7" id="KW-1185">Reference proteome</keyword>
<dbReference type="Gene3D" id="3.40.1030.10">
    <property type="entry name" value="Nucleoside phosphorylase/phosphoribosyltransferase catalytic domain"/>
    <property type="match status" value="1"/>
</dbReference>
<dbReference type="STRING" id="2025994.A0A2T2ZZ73"/>
<feature type="domain" description="Glycosyl transferase family 3" evidence="4">
    <location>
        <begin position="158"/>
        <end position="449"/>
    </location>
</feature>
<sequence>MAGSNPPPPPPPAAAAATSQPLTDSALQQPPPTLTSPSQPDLIESSAGPDQPPSVVDIKDLLRRLWPAPTTAASSSSPAVSPTEISDAIAHFFTDRIDDVQTGALLMCLHFTGLDRDPAVLSLCARKMLQAAAQVDSSLLARVIQERGHKEGNYHGGFCDIVGTGGDAHNTFNISTTASILASSLLLVAKHGNRASTSKSGSADLIANMAFPRPPAMAAVEPQHIARIYTATNYAFLFAPSFHPGMRFVSPVRRKLPWRTIFNLLGPLANPMDVHDQPMLEARVIGVARRDLGPVFAEALRMNGVRKAMVVCGEEDLDEVSCAGPTLCWRLVENPATKQVDIDHFRLTPEDFGLARHPLATVSPGKEPAQNAAILKRILTNELDASEPLVEFVLLNTAALLVVSGVCDADASDMGRGDDGAVLTETGPGGGRWKEGVRRARWAMTSGEAWRQWNAFVDVTNGIQDAQNEKSTTTTV</sequence>
<dbReference type="GO" id="GO:0000162">
    <property type="term" value="P:L-tryptophan biosynthetic process"/>
    <property type="evidence" value="ECO:0007669"/>
    <property type="project" value="InterPro"/>
</dbReference>
<feature type="region of interest" description="Disordered" evidence="3">
    <location>
        <begin position="1"/>
        <end position="55"/>
    </location>
</feature>
<dbReference type="NCBIfam" id="TIGR01245">
    <property type="entry name" value="trpD"/>
    <property type="match status" value="1"/>
</dbReference>
<dbReference type="Pfam" id="PF02885">
    <property type="entry name" value="Glycos_trans_3N"/>
    <property type="match status" value="1"/>
</dbReference>
<evidence type="ECO:0000256" key="1">
    <source>
        <dbReference type="ARBA" id="ARBA00022676"/>
    </source>
</evidence>
<dbReference type="InterPro" id="IPR000312">
    <property type="entry name" value="Glycosyl_Trfase_fam3"/>
</dbReference>
<dbReference type="GO" id="GO:0005829">
    <property type="term" value="C:cytosol"/>
    <property type="evidence" value="ECO:0007669"/>
    <property type="project" value="TreeGrafter"/>
</dbReference>
<dbReference type="EMBL" id="KZ678547">
    <property type="protein sequence ID" value="PSR80014.1"/>
    <property type="molecule type" value="Genomic_DNA"/>
</dbReference>
<evidence type="ECO:0000259" key="4">
    <source>
        <dbReference type="Pfam" id="PF00591"/>
    </source>
</evidence>
<keyword evidence="1" id="KW-0328">Glycosyltransferase</keyword>
<dbReference type="Pfam" id="PF00591">
    <property type="entry name" value="Glycos_transf_3"/>
    <property type="match status" value="1"/>
</dbReference>
<dbReference type="PANTHER" id="PTHR43285:SF2">
    <property type="entry name" value="ANTHRANILATE PHOSPHORIBOSYLTRANSFERASE"/>
    <property type="match status" value="1"/>
</dbReference>
<proteinExistence type="predicted"/>
<name>A0A2T2ZZ73_9PEZI</name>
<dbReference type="GO" id="GO:0004048">
    <property type="term" value="F:anthranilate phosphoribosyltransferase activity"/>
    <property type="evidence" value="ECO:0007669"/>
    <property type="project" value="InterPro"/>
</dbReference>
<keyword evidence="2 6" id="KW-0808">Transferase</keyword>
<dbReference type="SUPFAM" id="SSF52418">
    <property type="entry name" value="Nucleoside phosphorylase/phosphoribosyltransferase catalytic domain"/>
    <property type="match status" value="1"/>
</dbReference>
<feature type="domain" description="Glycosyl transferase family 3 N-terminal" evidence="5">
    <location>
        <begin position="79"/>
        <end position="132"/>
    </location>
</feature>
<dbReference type="InterPro" id="IPR017459">
    <property type="entry name" value="Glycosyl_Trfase_fam3_N_dom"/>
</dbReference>
<evidence type="ECO:0000259" key="5">
    <source>
        <dbReference type="Pfam" id="PF02885"/>
    </source>
</evidence>
<dbReference type="Proteomes" id="UP000241462">
    <property type="component" value="Unassembled WGS sequence"/>
</dbReference>
<evidence type="ECO:0000256" key="3">
    <source>
        <dbReference type="SAM" id="MobiDB-lite"/>
    </source>
</evidence>
<dbReference type="AlphaFoldDB" id="A0A2T2ZZ73"/>
<dbReference type="OrthoDB" id="427800at2759"/>
<feature type="compositionally biased region" description="Pro residues" evidence="3">
    <location>
        <begin position="1"/>
        <end position="13"/>
    </location>
</feature>
<evidence type="ECO:0000256" key="2">
    <source>
        <dbReference type="ARBA" id="ARBA00022679"/>
    </source>
</evidence>
<evidence type="ECO:0000313" key="7">
    <source>
        <dbReference type="Proteomes" id="UP000241462"/>
    </source>
</evidence>